<keyword evidence="1" id="KW-0812">Transmembrane</keyword>
<keyword evidence="1" id="KW-0472">Membrane</keyword>
<feature type="transmembrane region" description="Helical" evidence="1">
    <location>
        <begin position="37"/>
        <end position="54"/>
    </location>
</feature>
<dbReference type="RefSeq" id="WP_089319943.1">
    <property type="nucleotide sequence ID" value="NZ_FZOQ01000013.1"/>
</dbReference>
<dbReference type="OrthoDB" id="9806134at2"/>
<evidence type="ECO:0000256" key="2">
    <source>
        <dbReference type="SAM" id="SignalP"/>
    </source>
</evidence>
<keyword evidence="5" id="KW-1185">Reference proteome</keyword>
<dbReference type="InterPro" id="IPR036938">
    <property type="entry name" value="PAP2/HPO_sf"/>
</dbReference>
<name>A0A239H9N4_9BACT</name>
<feature type="signal peptide" evidence="2">
    <location>
        <begin position="1"/>
        <end position="18"/>
    </location>
</feature>
<dbReference type="InterPro" id="IPR000326">
    <property type="entry name" value="PAP2/HPO"/>
</dbReference>
<proteinExistence type="predicted"/>
<dbReference type="Proteomes" id="UP000198432">
    <property type="component" value="Unassembled WGS sequence"/>
</dbReference>
<feature type="domain" description="Phosphatidic acid phosphatase type 2/haloperoxidase" evidence="3">
    <location>
        <begin position="120"/>
        <end position="246"/>
    </location>
</feature>
<accession>A0A239H9N4</accession>
<dbReference type="CDD" id="cd01610">
    <property type="entry name" value="PAP2_like"/>
    <property type="match status" value="1"/>
</dbReference>
<gene>
    <name evidence="4" type="ORF">SAMN06296052_11348</name>
</gene>
<feature type="transmembrane region" description="Helical" evidence="1">
    <location>
        <begin position="120"/>
        <end position="141"/>
    </location>
</feature>
<dbReference type="EMBL" id="FZOQ01000013">
    <property type="protein sequence ID" value="SNS78136.1"/>
    <property type="molecule type" value="Genomic_DNA"/>
</dbReference>
<reference evidence="5" key="1">
    <citation type="submission" date="2017-06" db="EMBL/GenBank/DDBJ databases">
        <authorList>
            <person name="Varghese N."/>
            <person name="Submissions S."/>
        </authorList>
    </citation>
    <scope>NUCLEOTIDE SEQUENCE [LARGE SCALE GENOMIC DNA]</scope>
    <source>
        <strain evidence="5">NKM1</strain>
    </source>
</reference>
<protein>
    <submittedName>
        <fullName evidence="4">PAP2 superfamily protein</fullName>
    </submittedName>
</protein>
<dbReference type="Pfam" id="PF01569">
    <property type="entry name" value="PAP2"/>
    <property type="match status" value="1"/>
</dbReference>
<dbReference type="Gene3D" id="1.20.144.10">
    <property type="entry name" value="Phosphatidic acid phosphatase type 2/haloperoxidase"/>
    <property type="match status" value="1"/>
</dbReference>
<organism evidence="4 5">
    <name type="scientific">Pontibacter ummariensis</name>
    <dbReference type="NCBI Taxonomy" id="1610492"/>
    <lineage>
        <taxon>Bacteria</taxon>
        <taxon>Pseudomonadati</taxon>
        <taxon>Bacteroidota</taxon>
        <taxon>Cytophagia</taxon>
        <taxon>Cytophagales</taxon>
        <taxon>Hymenobacteraceae</taxon>
        <taxon>Pontibacter</taxon>
    </lineage>
</organism>
<evidence type="ECO:0000256" key="1">
    <source>
        <dbReference type="SAM" id="Phobius"/>
    </source>
</evidence>
<keyword evidence="1" id="KW-1133">Transmembrane helix</keyword>
<feature type="transmembrane region" description="Helical" evidence="1">
    <location>
        <begin position="198"/>
        <end position="215"/>
    </location>
</feature>
<evidence type="ECO:0000259" key="3">
    <source>
        <dbReference type="Pfam" id="PF01569"/>
    </source>
</evidence>
<sequence>MKRVLLLWMVLIGTLPYAAWSQSAPSSPYEVNWLRDGAVIAGGVGATVVGSTFIKNKDRLTAADLAGISKQDVNGFDRFAAGNYSAKAETTSDFFFYGSFATPLLLLLDKDIQQSAPQVYLLYGQAMAMAGGLYALSAGLIDRKRPSVYAEDAPLEARLHKYATNSFYGGHVAATASATFFAAKVFHDFNPDSKARPYVWAAAAAIPATVGYLRLRAGKHFLSDNLIGYAIGTGIGILVPELHRKDNRLSVLPENTPLYDGVKVAYSF</sequence>
<evidence type="ECO:0000313" key="4">
    <source>
        <dbReference type="EMBL" id="SNS78136.1"/>
    </source>
</evidence>
<dbReference type="SUPFAM" id="SSF48317">
    <property type="entry name" value="Acid phosphatase/Vanadium-dependent haloperoxidase"/>
    <property type="match status" value="1"/>
</dbReference>
<feature type="chain" id="PRO_5012263655" evidence="2">
    <location>
        <begin position="19"/>
        <end position="268"/>
    </location>
</feature>
<keyword evidence="2" id="KW-0732">Signal</keyword>
<dbReference type="AlphaFoldDB" id="A0A239H9N4"/>
<evidence type="ECO:0000313" key="5">
    <source>
        <dbReference type="Proteomes" id="UP000198432"/>
    </source>
</evidence>